<name>A0A1X0YIK9_ECOLX</name>
<dbReference type="RefSeq" id="WP_040081760.1">
    <property type="nucleotide sequence ID" value="NZ_BFGC01000034.1"/>
</dbReference>
<reference evidence="1 2" key="1">
    <citation type="submission" date="2019-06" db="EMBL/GenBank/DDBJ databases">
        <title>The presence and diversity of blaCTX-M among Escherichia coli from urban wastewater and feedlot cattle, in Alberta, Canada.</title>
        <authorList>
            <person name="Cormier A.C."/>
            <person name="Chalmer G."/>
            <person name="Cook S.R."/>
            <person name="Zaheer R."/>
            <person name="Hannon S.J."/>
            <person name="Booker C.W."/>
            <person name="Read R."/>
            <person name="Gow S.P."/>
            <person name="Mcallister T.A."/>
            <person name="Boerlin P."/>
        </authorList>
    </citation>
    <scope>NUCLEOTIDE SEQUENCE [LARGE SCALE GENOMIC DNA]</scope>
    <source>
        <strain evidence="1 2">347</strain>
    </source>
</reference>
<evidence type="ECO:0000313" key="1">
    <source>
        <dbReference type="EMBL" id="TZE50754.1"/>
    </source>
</evidence>
<dbReference type="EMBL" id="VHKY01000002">
    <property type="protein sequence ID" value="TZE50754.1"/>
    <property type="molecule type" value="Genomic_DNA"/>
</dbReference>
<dbReference type="AlphaFoldDB" id="A0A1X0YIK9"/>
<comment type="caution">
    <text evidence="1">The sequence shown here is derived from an EMBL/GenBank/DDBJ whole genome shotgun (WGS) entry which is preliminary data.</text>
</comment>
<organism evidence="1 2">
    <name type="scientific">Escherichia coli</name>
    <dbReference type="NCBI Taxonomy" id="562"/>
    <lineage>
        <taxon>Bacteria</taxon>
        <taxon>Pseudomonadati</taxon>
        <taxon>Pseudomonadota</taxon>
        <taxon>Gammaproteobacteria</taxon>
        <taxon>Enterobacterales</taxon>
        <taxon>Enterobacteriaceae</taxon>
        <taxon>Escherichia</taxon>
    </lineage>
</organism>
<gene>
    <name evidence="1" type="ORF">FKO60_04790</name>
</gene>
<accession>A0A1X0YIK9</accession>
<evidence type="ECO:0000313" key="2">
    <source>
        <dbReference type="Proteomes" id="UP000324120"/>
    </source>
</evidence>
<dbReference type="Proteomes" id="UP000324120">
    <property type="component" value="Unassembled WGS sequence"/>
</dbReference>
<proteinExistence type="predicted"/>
<sequence>MNPFYQKINAPSREVLELVLKIAAKVENHSSTIAAFVCAANDAPEKRVNMSSPEAYNVITRSRWKLLSDLLS</sequence>
<protein>
    <submittedName>
        <fullName evidence="1">Uncharacterized protein</fullName>
    </submittedName>
</protein>